<proteinExistence type="inferred from homology"/>
<dbReference type="Gene3D" id="3.40.190.150">
    <property type="entry name" value="Bordetella uptake gene, domain 1"/>
    <property type="match status" value="1"/>
</dbReference>
<evidence type="ECO:0000256" key="1">
    <source>
        <dbReference type="ARBA" id="ARBA00006987"/>
    </source>
</evidence>
<sequence length="340" mass="36984">MRSIWAKDNSSTRFNKENLMRLARLTIVLATSLSFGGVAVAQDYPAHQIRWIVPYPAGGGADNVARVVTQRLSQAIKQPIIVDNRPGGNTIIGTQALLSSPKDGYTVMNTAEQVAVNASLYPDLKYSAERDLEFVAPLVRTPLVLLAKPDFPADNPAALAAYMKERGDRVTYGSWGQGGMNHLTMEAFADRVGVAPMHVPYPGAAPAIQALLGGQIELYFSDPATALPHVRAGKLKPLLVSAKDRLQTLPNVPTVQESGYPGFDLYSWQGVVAPKGIPPQAVQALAKAVRETLNEPAINKELLERGFLPDPGTPEQFRESFLRSQKALGDIVRKRNIRIQ</sequence>
<dbReference type="Gene3D" id="3.40.190.10">
    <property type="entry name" value="Periplasmic binding protein-like II"/>
    <property type="match status" value="1"/>
</dbReference>
<accession>A0A420KCI9</accession>
<dbReference type="AlphaFoldDB" id="A0A420KCI9"/>
<evidence type="ECO:0000313" key="2">
    <source>
        <dbReference type="EMBL" id="RKJ96915.1"/>
    </source>
</evidence>
<protein>
    <submittedName>
        <fullName evidence="2">Tripartite tricarboxylate transporter substrate binding protein</fullName>
    </submittedName>
</protein>
<dbReference type="PANTHER" id="PTHR42928">
    <property type="entry name" value="TRICARBOXYLATE-BINDING PROTEIN"/>
    <property type="match status" value="1"/>
</dbReference>
<dbReference type="InterPro" id="IPR005064">
    <property type="entry name" value="BUG"/>
</dbReference>
<dbReference type="Proteomes" id="UP000216225">
    <property type="component" value="Unassembled WGS sequence"/>
</dbReference>
<reference evidence="2 3" key="1">
    <citation type="submission" date="2018-09" db="EMBL/GenBank/DDBJ databases">
        <title>Genome comparison of Alicycliphilus sp. BQ1, a polyurethanolytic bacterium, with its closest phylogenetic relatives Alicycliphilus denitrificans BC and K601, unable to attack polyurethane.</title>
        <authorList>
            <person name="Loza-Tavera H."/>
            <person name="Lozano L."/>
            <person name="Cevallos M."/>
            <person name="Maya-Lucas O."/>
            <person name="Garcia-Mena J."/>
            <person name="Hernandez J."/>
        </authorList>
    </citation>
    <scope>NUCLEOTIDE SEQUENCE [LARGE SCALE GENOMIC DNA]</scope>
    <source>
        <strain evidence="2 3">BQ1</strain>
    </source>
</reference>
<dbReference type="InterPro" id="IPR042100">
    <property type="entry name" value="Bug_dom1"/>
</dbReference>
<organism evidence="2 3">
    <name type="scientific">Alicycliphilus denitrificans</name>
    <dbReference type="NCBI Taxonomy" id="179636"/>
    <lineage>
        <taxon>Bacteria</taxon>
        <taxon>Pseudomonadati</taxon>
        <taxon>Pseudomonadota</taxon>
        <taxon>Betaproteobacteria</taxon>
        <taxon>Burkholderiales</taxon>
        <taxon>Comamonadaceae</taxon>
        <taxon>Alicycliphilus</taxon>
    </lineage>
</organism>
<dbReference type="Pfam" id="PF03401">
    <property type="entry name" value="TctC"/>
    <property type="match status" value="1"/>
</dbReference>
<name>A0A420KCI9_9BURK</name>
<dbReference type="PANTHER" id="PTHR42928:SF5">
    <property type="entry name" value="BLR1237 PROTEIN"/>
    <property type="match status" value="1"/>
</dbReference>
<comment type="similarity">
    <text evidence="1">Belongs to the UPF0065 (bug) family.</text>
</comment>
<dbReference type="SUPFAM" id="SSF53850">
    <property type="entry name" value="Periplasmic binding protein-like II"/>
    <property type="match status" value="1"/>
</dbReference>
<gene>
    <name evidence="2" type="ORF">CE154_012980</name>
</gene>
<dbReference type="EMBL" id="NKDB02000002">
    <property type="protein sequence ID" value="RKJ96915.1"/>
    <property type="molecule type" value="Genomic_DNA"/>
</dbReference>
<evidence type="ECO:0000313" key="3">
    <source>
        <dbReference type="Proteomes" id="UP000216225"/>
    </source>
</evidence>
<dbReference type="PIRSF" id="PIRSF017082">
    <property type="entry name" value="YflP"/>
    <property type="match status" value="1"/>
</dbReference>
<comment type="caution">
    <text evidence="2">The sequence shown here is derived from an EMBL/GenBank/DDBJ whole genome shotgun (WGS) entry which is preliminary data.</text>
</comment>
<dbReference type="CDD" id="cd07012">
    <property type="entry name" value="PBP2_Bug_TTT"/>
    <property type="match status" value="1"/>
</dbReference>